<accession>A0AC61SCC1</accession>
<organism evidence="1 2">
    <name type="scientific">Candidatus Methanomarinus sp</name>
    <dbReference type="NCBI Taxonomy" id="3386244"/>
    <lineage>
        <taxon>Archaea</taxon>
        <taxon>Methanobacteriati</taxon>
        <taxon>Methanobacteriota</taxon>
        <taxon>Stenosarchaea group</taxon>
        <taxon>Methanomicrobia</taxon>
        <taxon>Methanosarcinales</taxon>
        <taxon>ANME-2 cluster</taxon>
        <taxon>Candidatus Methanocomedenaceae</taxon>
        <taxon>Candidatus Methanomarinus</taxon>
    </lineage>
</organism>
<sequence>MIDIELLKILYCTPFLLYSCYTDLKIRRVSNQVWKVMLIGGGLFVVYDIINTGMPALLRLVLSAGIIFIFVYILFQFGTFGGADAKCLIVLAIIIPVYPQIELFGVEYPLTGIPLINLFAFTVFGNAVLLTIVVPLGLFFYNLIALKPHEIIKDPAYLFVGYKTDISKLQGRHIKLIHECFLVDDVLQTRFKRGGVDIKEDIVKELETFAHNDLMDRYVWVTPGMPFIIPITLGFYMAIFFGDLIFYITRQLIMM</sequence>
<dbReference type="EMBL" id="QYBA01000033">
    <property type="protein sequence ID" value="TKY92371.1"/>
    <property type="molecule type" value="Genomic_DNA"/>
</dbReference>
<comment type="caution">
    <text evidence="1">The sequence shown here is derived from an EMBL/GenBank/DDBJ whole genome shotgun (WGS) entry which is preliminary data.</text>
</comment>
<protein>
    <submittedName>
        <fullName evidence="1">Peptidase A24</fullName>
    </submittedName>
</protein>
<gene>
    <name evidence="1" type="ORF">C5S46_00995</name>
</gene>
<name>A0AC61SCC1_9EURY</name>
<dbReference type="Proteomes" id="UP000315423">
    <property type="component" value="Unassembled WGS sequence"/>
</dbReference>
<evidence type="ECO:0000313" key="2">
    <source>
        <dbReference type="Proteomes" id="UP000315423"/>
    </source>
</evidence>
<proteinExistence type="predicted"/>
<evidence type="ECO:0000313" key="1">
    <source>
        <dbReference type="EMBL" id="TKY92371.1"/>
    </source>
</evidence>
<reference evidence="1" key="1">
    <citation type="submission" date="2018-09" db="EMBL/GenBank/DDBJ databases">
        <title>A genomic encyclopedia of anaerobic methanotrophic archaea.</title>
        <authorList>
            <person name="Skennerton C.T."/>
            <person name="Chadwick G.L."/>
            <person name="Laso-Perez R."/>
            <person name="Leu A.O."/>
            <person name="Speth D.R."/>
            <person name="Yu H."/>
            <person name="Morgan-Lang C."/>
            <person name="Hatzenpichler R."/>
            <person name="Goudeau D."/>
            <person name="Malmstrom R."/>
            <person name="Woyke T."/>
            <person name="Hallam S."/>
            <person name="Tyson G.W."/>
            <person name="Wegener G."/>
            <person name="Boetius A."/>
            <person name="Orphan V.J."/>
        </authorList>
    </citation>
    <scope>NUCLEOTIDE SEQUENCE</scope>
    <source>
        <strain evidence="1">CONS3730D10UFb2</strain>
    </source>
</reference>